<accession>A0AAW1YSP1</accession>
<gene>
    <name evidence="2" type="ORF">M0R45_007150</name>
</gene>
<dbReference type="EMBL" id="JBEDUW010000001">
    <property type="protein sequence ID" value="KAK9951714.1"/>
    <property type="molecule type" value="Genomic_DNA"/>
</dbReference>
<sequence>MYHHHHRCSPINTRSQIRVKRPSIQFRSRSITTTQKPPQPRSHHKADPWFNIVTPTPRDRREEKTPNSQTCSSNTSLNPDLMENSTNTHPEESTPPVITLQSC</sequence>
<organism evidence="2 3">
    <name type="scientific">Rubus argutus</name>
    <name type="common">Southern blackberry</name>
    <dbReference type="NCBI Taxonomy" id="59490"/>
    <lineage>
        <taxon>Eukaryota</taxon>
        <taxon>Viridiplantae</taxon>
        <taxon>Streptophyta</taxon>
        <taxon>Embryophyta</taxon>
        <taxon>Tracheophyta</taxon>
        <taxon>Spermatophyta</taxon>
        <taxon>Magnoliopsida</taxon>
        <taxon>eudicotyledons</taxon>
        <taxon>Gunneridae</taxon>
        <taxon>Pentapetalae</taxon>
        <taxon>rosids</taxon>
        <taxon>fabids</taxon>
        <taxon>Rosales</taxon>
        <taxon>Rosaceae</taxon>
        <taxon>Rosoideae</taxon>
        <taxon>Rosoideae incertae sedis</taxon>
        <taxon>Rubus</taxon>
    </lineage>
</organism>
<feature type="compositionally biased region" description="Polar residues" evidence="1">
    <location>
        <begin position="66"/>
        <end position="88"/>
    </location>
</feature>
<feature type="region of interest" description="Disordered" evidence="1">
    <location>
        <begin position="1"/>
        <end position="103"/>
    </location>
</feature>
<reference evidence="2 3" key="1">
    <citation type="journal article" date="2023" name="G3 (Bethesda)">
        <title>A chromosome-length genome assembly and annotation of blackberry (Rubus argutus, cv. 'Hillquist').</title>
        <authorList>
            <person name="Bruna T."/>
            <person name="Aryal R."/>
            <person name="Dudchenko O."/>
            <person name="Sargent D.J."/>
            <person name="Mead D."/>
            <person name="Buti M."/>
            <person name="Cavallini A."/>
            <person name="Hytonen T."/>
            <person name="Andres J."/>
            <person name="Pham M."/>
            <person name="Weisz D."/>
            <person name="Mascagni F."/>
            <person name="Usai G."/>
            <person name="Natali L."/>
            <person name="Bassil N."/>
            <person name="Fernandez G.E."/>
            <person name="Lomsadze A."/>
            <person name="Armour M."/>
            <person name="Olukolu B."/>
            <person name="Poorten T."/>
            <person name="Britton C."/>
            <person name="Davik J."/>
            <person name="Ashrafi H."/>
            <person name="Aiden E.L."/>
            <person name="Borodovsky M."/>
            <person name="Worthington M."/>
        </authorList>
    </citation>
    <scope>NUCLEOTIDE SEQUENCE [LARGE SCALE GENOMIC DNA]</scope>
    <source>
        <strain evidence="2">PI 553951</strain>
    </source>
</reference>
<evidence type="ECO:0000256" key="1">
    <source>
        <dbReference type="SAM" id="MobiDB-lite"/>
    </source>
</evidence>
<proteinExistence type="predicted"/>
<evidence type="ECO:0000313" key="3">
    <source>
        <dbReference type="Proteomes" id="UP001457282"/>
    </source>
</evidence>
<evidence type="ECO:0000313" key="2">
    <source>
        <dbReference type="EMBL" id="KAK9951714.1"/>
    </source>
</evidence>
<keyword evidence="3" id="KW-1185">Reference proteome</keyword>
<dbReference type="Proteomes" id="UP001457282">
    <property type="component" value="Unassembled WGS sequence"/>
</dbReference>
<name>A0AAW1YSP1_RUBAR</name>
<dbReference type="AlphaFoldDB" id="A0AAW1YSP1"/>
<feature type="compositionally biased region" description="Polar residues" evidence="1">
    <location>
        <begin position="25"/>
        <end position="36"/>
    </location>
</feature>
<comment type="caution">
    <text evidence="2">The sequence shown here is derived from an EMBL/GenBank/DDBJ whole genome shotgun (WGS) entry which is preliminary data.</text>
</comment>
<protein>
    <submittedName>
        <fullName evidence="2">Uncharacterized protein</fullName>
    </submittedName>
</protein>